<accession>A0ABM8Z749</accession>
<sequence>MLEKVLVASGGVLGSQIALQNAVHGKTVTIYDISAEALAGAKKHIAAFKEQLIKDTGKDANEVQQQVDAIKYEADLAAAVKGVDLVIEAVPESFEIKKDIWTKLSAAADAQTIFVTNTSTMLPSKIAAVVDRPAKFIAMHFANLVWAHNTAEIMAHAGTDPELPAQIHDFAKSIGLVPIMIKKEHASYLLNNMFNPFLTDGLSLWYNGIADYQTIDKVWMIDLESQAGPFGLIDIVGLRTMINVLKATGAEEDAKIAEKLQTEFVDQGKTGAVGGEGFYKYPQPAFLDPDFLKVD</sequence>
<name>A0ABM8Z749_9LACO</name>
<dbReference type="Gene3D" id="3.40.50.720">
    <property type="entry name" value="NAD(P)-binding Rossmann-like Domain"/>
    <property type="match status" value="1"/>
</dbReference>
<dbReference type="InterPro" id="IPR022694">
    <property type="entry name" value="3-OHacyl-CoA_DH"/>
</dbReference>
<dbReference type="PIRSF" id="PIRSF000105">
    <property type="entry name" value="HCDH"/>
    <property type="match status" value="1"/>
</dbReference>
<organism evidence="6 7">
    <name type="scientific">Periweissella fabaria</name>
    <dbReference type="NCBI Taxonomy" id="546157"/>
    <lineage>
        <taxon>Bacteria</taxon>
        <taxon>Bacillati</taxon>
        <taxon>Bacillota</taxon>
        <taxon>Bacilli</taxon>
        <taxon>Lactobacillales</taxon>
        <taxon>Lactobacillaceae</taxon>
        <taxon>Periweissella</taxon>
    </lineage>
</organism>
<dbReference type="InterPro" id="IPR006176">
    <property type="entry name" value="3-OHacyl-CoA_DH_NAD-bd"/>
</dbReference>
<dbReference type="InterPro" id="IPR036291">
    <property type="entry name" value="NAD(P)-bd_dom_sf"/>
</dbReference>
<dbReference type="Pfam" id="PF00725">
    <property type="entry name" value="3HCDH"/>
    <property type="match status" value="1"/>
</dbReference>
<evidence type="ECO:0000313" key="7">
    <source>
        <dbReference type="Proteomes" id="UP000789707"/>
    </source>
</evidence>
<feature type="domain" description="3-hydroxyacyl-CoA dehydrogenase NAD binding" evidence="5">
    <location>
        <begin position="5"/>
        <end position="182"/>
    </location>
</feature>
<evidence type="ECO:0000256" key="3">
    <source>
        <dbReference type="ARBA" id="ARBA00023002"/>
    </source>
</evidence>
<dbReference type="PANTHER" id="PTHR48075">
    <property type="entry name" value="3-HYDROXYACYL-COA DEHYDROGENASE FAMILY PROTEIN"/>
    <property type="match status" value="1"/>
</dbReference>
<dbReference type="GO" id="GO:0008691">
    <property type="term" value="F:3-hydroxybutyryl-CoA dehydrogenase activity"/>
    <property type="evidence" value="ECO:0007669"/>
    <property type="project" value="UniProtKB-EC"/>
</dbReference>
<evidence type="ECO:0000256" key="2">
    <source>
        <dbReference type="ARBA" id="ARBA00009463"/>
    </source>
</evidence>
<dbReference type="InterPro" id="IPR008927">
    <property type="entry name" value="6-PGluconate_DH-like_C_sf"/>
</dbReference>
<keyword evidence="3 6" id="KW-0560">Oxidoreductase</keyword>
<comment type="similarity">
    <text evidence="2">Belongs to the 3-hydroxyacyl-CoA dehydrogenase family.</text>
</comment>
<feature type="domain" description="3-hydroxyacyl-CoA dehydrogenase C-terminal" evidence="4">
    <location>
        <begin position="189"/>
        <end position="281"/>
    </location>
</feature>
<dbReference type="Pfam" id="PF02737">
    <property type="entry name" value="3HCDH_N"/>
    <property type="match status" value="1"/>
</dbReference>
<dbReference type="SUPFAM" id="SSF51735">
    <property type="entry name" value="NAD(P)-binding Rossmann-fold domains"/>
    <property type="match status" value="1"/>
</dbReference>
<dbReference type="EMBL" id="CAKKNS010000007">
    <property type="protein sequence ID" value="CAH0417231.1"/>
    <property type="molecule type" value="Genomic_DNA"/>
</dbReference>
<protein>
    <submittedName>
        <fullName evidence="6">3-hydroxybutyryl-CoA dehydrogenase</fullName>
        <ecNumber evidence="6">1.1.1.157</ecNumber>
    </submittedName>
</protein>
<evidence type="ECO:0000259" key="5">
    <source>
        <dbReference type="Pfam" id="PF02737"/>
    </source>
</evidence>
<comment type="caution">
    <text evidence="6">The sequence shown here is derived from an EMBL/GenBank/DDBJ whole genome shotgun (WGS) entry which is preliminary data.</text>
</comment>
<dbReference type="Gene3D" id="1.10.1040.10">
    <property type="entry name" value="N-(1-d-carboxylethyl)-l-norvaline Dehydrogenase, domain 2"/>
    <property type="match status" value="1"/>
</dbReference>
<dbReference type="InterPro" id="IPR013328">
    <property type="entry name" value="6PGD_dom2"/>
</dbReference>
<dbReference type="InterPro" id="IPR006108">
    <property type="entry name" value="3HC_DH_C"/>
</dbReference>
<dbReference type="Proteomes" id="UP000789707">
    <property type="component" value="Unassembled WGS sequence"/>
</dbReference>
<evidence type="ECO:0000256" key="1">
    <source>
        <dbReference type="ARBA" id="ARBA00005086"/>
    </source>
</evidence>
<comment type="pathway">
    <text evidence="1">Lipid metabolism; butanoate metabolism.</text>
</comment>
<keyword evidence="7" id="KW-1185">Reference proteome</keyword>
<dbReference type="NCBIfam" id="NF006143">
    <property type="entry name" value="PRK08293.1"/>
    <property type="match status" value="1"/>
</dbReference>
<dbReference type="RefSeq" id="WP_230097257.1">
    <property type="nucleotide sequence ID" value="NZ_CAKKNS010000007.1"/>
</dbReference>
<dbReference type="PANTHER" id="PTHR48075:SF5">
    <property type="entry name" value="3-HYDROXYBUTYRYL-COA DEHYDROGENASE"/>
    <property type="match status" value="1"/>
</dbReference>
<evidence type="ECO:0000259" key="4">
    <source>
        <dbReference type="Pfam" id="PF00725"/>
    </source>
</evidence>
<proteinExistence type="inferred from homology"/>
<reference evidence="6 7" key="1">
    <citation type="submission" date="2021-11" db="EMBL/GenBank/DDBJ databases">
        <authorList>
            <person name="Depoorter E."/>
        </authorList>
    </citation>
    <scope>NUCLEOTIDE SEQUENCE [LARGE SCALE GENOMIC DNA]</scope>
    <source>
        <strain evidence="6 7">LMG 24289</strain>
    </source>
</reference>
<dbReference type="EC" id="1.1.1.157" evidence="6"/>
<gene>
    <name evidence="6" type="primary">mmgB</name>
    <name evidence="6" type="ORF">WFA24289_01563</name>
</gene>
<evidence type="ECO:0000313" key="6">
    <source>
        <dbReference type="EMBL" id="CAH0417231.1"/>
    </source>
</evidence>
<dbReference type="SUPFAM" id="SSF48179">
    <property type="entry name" value="6-phosphogluconate dehydrogenase C-terminal domain-like"/>
    <property type="match status" value="1"/>
</dbReference>